<feature type="domain" description="DZANK-type" evidence="1">
    <location>
        <begin position="109"/>
        <end position="160"/>
    </location>
</feature>
<protein>
    <submittedName>
        <fullName evidence="2">Zinc ribbon domain-containing protein</fullName>
    </submittedName>
</protein>
<gene>
    <name evidence="2" type="ORF">DX932_14935</name>
</gene>
<dbReference type="Proteomes" id="UP000323321">
    <property type="component" value="Unassembled WGS sequence"/>
</dbReference>
<name>A0A9W7Q5G0_BACCE</name>
<dbReference type="InterPro" id="IPR025874">
    <property type="entry name" value="DZR"/>
</dbReference>
<proteinExistence type="predicted"/>
<comment type="caution">
    <text evidence="2">The sequence shown here is derived from an EMBL/GenBank/DDBJ whole genome shotgun (WGS) entry which is preliminary data.</text>
</comment>
<dbReference type="AlphaFoldDB" id="A0A9W7Q5G0"/>
<evidence type="ECO:0000313" key="2">
    <source>
        <dbReference type="EMBL" id="KAA6467067.1"/>
    </source>
</evidence>
<dbReference type="Pfam" id="PF12773">
    <property type="entry name" value="DZR"/>
    <property type="match status" value="1"/>
</dbReference>
<accession>A0A9W7Q5G0</accession>
<reference evidence="2 3" key="1">
    <citation type="submission" date="2018-08" db="EMBL/GenBank/DDBJ databases">
        <title>Bacillus phenotypic plasticity.</title>
        <authorList>
            <person name="Hurtado E."/>
        </authorList>
    </citation>
    <scope>NUCLEOTIDE SEQUENCE [LARGE SCALE GENOMIC DNA]</scope>
    <source>
        <strain evidence="2 3">111b</strain>
    </source>
</reference>
<dbReference type="EMBL" id="QSMZ01000010">
    <property type="protein sequence ID" value="KAA6467067.1"/>
    <property type="molecule type" value="Genomic_DNA"/>
</dbReference>
<evidence type="ECO:0000313" key="3">
    <source>
        <dbReference type="Proteomes" id="UP000323321"/>
    </source>
</evidence>
<sequence>MSDLQAKFGNGMNKLQEGIEQGKMKLQVAQEVAQEVAQLKKITQEKLQAKTEILLELGQTTYMQLRNDEVRIEVLKGIVEPVQELDIAIYNMRKQIANLQNQGQKGQCSCGGSLSLNDKFCGQCGKENELLLQTNNVENESCSSCSEQIATEAIFCPVCGMKQSKE</sequence>
<organism evidence="2 3">
    <name type="scientific">Bacillus cereus</name>
    <dbReference type="NCBI Taxonomy" id="1396"/>
    <lineage>
        <taxon>Bacteria</taxon>
        <taxon>Bacillati</taxon>
        <taxon>Bacillota</taxon>
        <taxon>Bacilli</taxon>
        <taxon>Bacillales</taxon>
        <taxon>Bacillaceae</taxon>
        <taxon>Bacillus</taxon>
        <taxon>Bacillus cereus group</taxon>
    </lineage>
</organism>
<dbReference type="RefSeq" id="WP_150158325.1">
    <property type="nucleotide sequence ID" value="NZ_QSMZ01000010.1"/>
</dbReference>
<evidence type="ECO:0000259" key="1">
    <source>
        <dbReference type="Pfam" id="PF12773"/>
    </source>
</evidence>